<dbReference type="PANTHER" id="PTHR21366:SF14">
    <property type="entry name" value="GLYOXALASE DOMAIN-CONTAINING PROTEIN 5"/>
    <property type="match status" value="1"/>
</dbReference>
<dbReference type="Gene3D" id="3.10.180.10">
    <property type="entry name" value="2,3-Dihydroxybiphenyl 1,2-Dioxygenase, domain 1"/>
    <property type="match status" value="1"/>
</dbReference>
<sequence>MTVTGKVARLGHVGIAVADLDRSVDFYSNVLGMRVTEIFRYDESTAGHGVAVLSGAFVRGDKDTIHHRLSIFTLRNPAAKVPGAQTLGLHHIAFEFDTREDLLMLYKRFKDEEIPIVNARIGGPGNHTRFYGLDPDGNVLEFYWNIDQIGWDDRAHVYPPIQVVELDDFDFDEYQRLRETLDDPAWASLDASTLRASAKDAAPEPIPTN</sequence>
<evidence type="ECO:0000259" key="2">
    <source>
        <dbReference type="PROSITE" id="PS51819"/>
    </source>
</evidence>
<organism evidence="3 4">
    <name type="scientific">Georgenia ruanii</name>
    <dbReference type="NCBI Taxonomy" id="348442"/>
    <lineage>
        <taxon>Bacteria</taxon>
        <taxon>Bacillati</taxon>
        <taxon>Actinomycetota</taxon>
        <taxon>Actinomycetes</taxon>
        <taxon>Micrococcales</taxon>
        <taxon>Bogoriellaceae</taxon>
        <taxon>Georgenia</taxon>
    </lineage>
</organism>
<dbReference type="Pfam" id="PF00903">
    <property type="entry name" value="Glyoxalase"/>
    <property type="match status" value="1"/>
</dbReference>
<dbReference type="InterPro" id="IPR050383">
    <property type="entry name" value="GlyoxalaseI/FosfomycinResist"/>
</dbReference>
<dbReference type="GO" id="GO:0004462">
    <property type="term" value="F:lactoylglutathione lyase activity"/>
    <property type="evidence" value="ECO:0007669"/>
    <property type="project" value="InterPro"/>
</dbReference>
<evidence type="ECO:0000313" key="3">
    <source>
        <dbReference type="EMBL" id="MPV89351.1"/>
    </source>
</evidence>
<dbReference type="InterPro" id="IPR037523">
    <property type="entry name" value="VOC_core"/>
</dbReference>
<dbReference type="Proteomes" id="UP000429644">
    <property type="component" value="Unassembled WGS sequence"/>
</dbReference>
<reference evidence="3 4" key="1">
    <citation type="submission" date="2019-10" db="EMBL/GenBank/DDBJ databases">
        <title>Georgenia wutianyii sp. nov. and Georgenia yuyongxinii sp. nov. isolated from plateau pika (Ochotona curzoniae) in the Qinghai-Tibet plateau of China.</title>
        <authorList>
            <person name="Tian Z."/>
        </authorList>
    </citation>
    <scope>NUCLEOTIDE SEQUENCE [LARGE SCALE GENOMIC DNA]</scope>
    <source>
        <strain evidence="3 4">JCM 15130</strain>
    </source>
</reference>
<protein>
    <submittedName>
        <fullName evidence="3">VOC family protein</fullName>
    </submittedName>
</protein>
<feature type="domain" description="VOC" evidence="2">
    <location>
        <begin position="9"/>
        <end position="145"/>
    </location>
</feature>
<dbReference type="InterPro" id="IPR004360">
    <property type="entry name" value="Glyas_Fos-R_dOase_dom"/>
</dbReference>
<dbReference type="RefSeq" id="WP_152232060.1">
    <property type="nucleotide sequence ID" value="NZ_BAAAOT010000008.1"/>
</dbReference>
<dbReference type="AlphaFoldDB" id="A0A7J9UXJ9"/>
<dbReference type="EMBL" id="WHPD01002544">
    <property type="protein sequence ID" value="MPV89351.1"/>
    <property type="molecule type" value="Genomic_DNA"/>
</dbReference>
<keyword evidence="1" id="KW-0479">Metal-binding</keyword>
<dbReference type="OrthoDB" id="317332at2"/>
<name>A0A7J9UXJ9_9MICO</name>
<evidence type="ECO:0000256" key="1">
    <source>
        <dbReference type="ARBA" id="ARBA00022723"/>
    </source>
</evidence>
<dbReference type="InterPro" id="IPR029068">
    <property type="entry name" value="Glyas_Bleomycin-R_OHBP_Dase"/>
</dbReference>
<keyword evidence="4" id="KW-1185">Reference proteome</keyword>
<comment type="caution">
    <text evidence="3">The sequence shown here is derived from an EMBL/GenBank/DDBJ whole genome shotgun (WGS) entry which is preliminary data.</text>
</comment>
<dbReference type="PROSITE" id="PS00934">
    <property type="entry name" value="GLYOXALASE_I_1"/>
    <property type="match status" value="1"/>
</dbReference>
<dbReference type="InterPro" id="IPR018146">
    <property type="entry name" value="Glyoxalase_1_CS"/>
</dbReference>
<accession>A0A7J9UXJ9</accession>
<evidence type="ECO:0000313" key="4">
    <source>
        <dbReference type="Proteomes" id="UP000429644"/>
    </source>
</evidence>
<dbReference type="SUPFAM" id="SSF54593">
    <property type="entry name" value="Glyoxalase/Bleomycin resistance protein/Dihydroxybiphenyl dioxygenase"/>
    <property type="match status" value="1"/>
</dbReference>
<gene>
    <name evidence="3" type="ORF">GB882_11795</name>
</gene>
<dbReference type="PANTHER" id="PTHR21366">
    <property type="entry name" value="GLYOXALASE FAMILY PROTEIN"/>
    <property type="match status" value="1"/>
</dbReference>
<dbReference type="PROSITE" id="PS51819">
    <property type="entry name" value="VOC"/>
    <property type="match status" value="1"/>
</dbReference>
<dbReference type="GO" id="GO:0046872">
    <property type="term" value="F:metal ion binding"/>
    <property type="evidence" value="ECO:0007669"/>
    <property type="project" value="UniProtKB-KW"/>
</dbReference>
<proteinExistence type="predicted"/>